<dbReference type="InterPro" id="IPR015943">
    <property type="entry name" value="WD40/YVTN_repeat-like_dom_sf"/>
</dbReference>
<protein>
    <recommendedName>
        <fullName evidence="5">Lipoprotein</fullName>
    </recommendedName>
</protein>
<evidence type="ECO:0000313" key="4">
    <source>
        <dbReference type="Proteomes" id="UP000183263"/>
    </source>
</evidence>
<name>A0A1G8P9N1_9NOCA</name>
<dbReference type="OrthoDB" id="4446106at2"/>
<keyword evidence="2" id="KW-0732">Signal</keyword>
<dbReference type="AlphaFoldDB" id="A0A1G8P9N1"/>
<feature type="chain" id="PRO_5039428979" description="Lipoprotein" evidence="2">
    <location>
        <begin position="22"/>
        <end position="342"/>
    </location>
</feature>
<reference evidence="3 4" key="1">
    <citation type="submission" date="2016-10" db="EMBL/GenBank/DDBJ databases">
        <authorList>
            <person name="de Groot N.N."/>
        </authorList>
    </citation>
    <scope>NUCLEOTIDE SEQUENCE [LARGE SCALE GENOMIC DNA]</scope>
    <source>
        <strain evidence="3 4">DSM 44892</strain>
    </source>
</reference>
<dbReference type="RefSeq" id="WP_072739139.1">
    <property type="nucleotide sequence ID" value="NZ_CP048813.1"/>
</dbReference>
<dbReference type="EMBL" id="FNDN01000012">
    <property type="protein sequence ID" value="SDI88460.1"/>
    <property type="molecule type" value="Genomic_DNA"/>
</dbReference>
<dbReference type="Gene3D" id="2.130.10.10">
    <property type="entry name" value="YVTN repeat-like/Quinoprotein amine dehydrogenase"/>
    <property type="match status" value="1"/>
</dbReference>
<gene>
    <name evidence="3" type="ORF">SAMN05444695_11290</name>
</gene>
<evidence type="ECO:0000313" key="3">
    <source>
        <dbReference type="EMBL" id="SDI88460.1"/>
    </source>
</evidence>
<evidence type="ECO:0000256" key="1">
    <source>
        <dbReference type="SAM" id="MobiDB-lite"/>
    </source>
</evidence>
<feature type="signal peptide" evidence="2">
    <location>
        <begin position="1"/>
        <end position="21"/>
    </location>
</feature>
<dbReference type="SUPFAM" id="SSF63829">
    <property type="entry name" value="Calcium-dependent phosphotriesterase"/>
    <property type="match status" value="1"/>
</dbReference>
<evidence type="ECO:0000256" key="2">
    <source>
        <dbReference type="SAM" id="SignalP"/>
    </source>
</evidence>
<proteinExistence type="predicted"/>
<organism evidence="3 4">
    <name type="scientific">Rhodococcus triatomae</name>
    <dbReference type="NCBI Taxonomy" id="300028"/>
    <lineage>
        <taxon>Bacteria</taxon>
        <taxon>Bacillati</taxon>
        <taxon>Actinomycetota</taxon>
        <taxon>Actinomycetes</taxon>
        <taxon>Mycobacteriales</taxon>
        <taxon>Nocardiaceae</taxon>
        <taxon>Rhodococcus</taxon>
    </lineage>
</organism>
<accession>A0A1G8P9N1</accession>
<dbReference type="PROSITE" id="PS51257">
    <property type="entry name" value="PROKAR_LIPOPROTEIN"/>
    <property type="match status" value="1"/>
</dbReference>
<keyword evidence="4" id="KW-1185">Reference proteome</keyword>
<dbReference type="Proteomes" id="UP000183263">
    <property type="component" value="Unassembled WGS sequence"/>
</dbReference>
<feature type="region of interest" description="Disordered" evidence="1">
    <location>
        <begin position="30"/>
        <end position="50"/>
    </location>
</feature>
<evidence type="ECO:0008006" key="5">
    <source>
        <dbReference type="Google" id="ProtNLM"/>
    </source>
</evidence>
<sequence length="342" mass="35031">MTGSRSRVVVAAVAGASILGALVTGCSSNDHDEDVSSLAPATVPQSPPAASTPAGSLYIVGRMIDSTTFDPVTRSVVVVTDERRTVLLLPTDDLDAPAREITLDDAVASASDAGDGTMLLAMNGQVARLDVATGRVDAVPVDGQVLAAAQLSDGRVAAGLDNGEIHILDQESDSPQGEAERITGLSGVDGLAVAGDTLTALDRSQTSVTAVTVADGSLGLALRAGDGASALTSDHFDRVLVTDTLGDELLVYSTDELMLRQRFPTGGQPYAVAYDDSADRVWVTLPTTNEVVGYDLSTGVGVETARFPTVRQPNSLAVDADGDLLIGSATGDGLQRIPTGRS</sequence>